<sequence>MGIERFLKYCVKKTVFLRKKYKNKKKARLRADYLTFILKKILFSVFDCQKFNYICLDNLMSYMMSETVCSYFFA</sequence>
<accession>A0A316R6N6</accession>
<gene>
    <name evidence="1" type="ORF">DDY73_07280</name>
</gene>
<dbReference type="Proteomes" id="UP000262954">
    <property type="component" value="Unassembled WGS sequence"/>
</dbReference>
<comment type="caution">
    <text evidence="1">The sequence shown here is derived from an EMBL/GenBank/DDBJ whole genome shotgun (WGS) entry which is preliminary data.</text>
</comment>
<reference evidence="1 2" key="1">
    <citation type="journal article" date="2018" name="Nat. Biotechnol.">
        <title>A standardized bacterial taxonomy based on genome phylogeny substantially revises the tree of life.</title>
        <authorList>
            <person name="Parks D.H."/>
            <person name="Chuvochina M."/>
            <person name="Waite D.W."/>
            <person name="Rinke C."/>
            <person name="Skarshewski A."/>
            <person name="Chaumeil P.A."/>
            <person name="Hugenholtz P."/>
        </authorList>
    </citation>
    <scope>NUCLEOTIDE SEQUENCE [LARGE SCALE GENOMIC DNA]</scope>
    <source>
        <strain evidence="1">UBA11482</strain>
    </source>
</reference>
<proteinExistence type="predicted"/>
<name>A0A316R6N6_9BACT</name>
<evidence type="ECO:0000313" key="2">
    <source>
        <dbReference type="Proteomes" id="UP000262954"/>
    </source>
</evidence>
<organism evidence="1 2">
    <name type="scientific">Coprobacter fastidiosus</name>
    <dbReference type="NCBI Taxonomy" id="1099853"/>
    <lineage>
        <taxon>Bacteria</taxon>
        <taxon>Pseudomonadati</taxon>
        <taxon>Bacteroidota</taxon>
        <taxon>Bacteroidia</taxon>
        <taxon>Bacteroidales</taxon>
        <taxon>Barnesiellaceae</taxon>
        <taxon>Coprobacter</taxon>
    </lineage>
</organism>
<dbReference type="EMBL" id="DNWC01000093">
    <property type="protein sequence ID" value="HBJ08794.1"/>
    <property type="molecule type" value="Genomic_DNA"/>
</dbReference>
<evidence type="ECO:0000313" key="1">
    <source>
        <dbReference type="EMBL" id="HBJ08794.1"/>
    </source>
</evidence>
<protein>
    <submittedName>
        <fullName evidence="1">Uncharacterized protein</fullName>
    </submittedName>
</protein>
<dbReference type="AlphaFoldDB" id="A0A316R6N6"/>